<dbReference type="RefSeq" id="WP_155701849.1">
    <property type="nucleotide sequence ID" value="NZ_CP034235.1"/>
</dbReference>
<name>A0A6B8RN23_9BACL</name>
<keyword evidence="2" id="KW-1185">Reference proteome</keyword>
<dbReference type="OrthoDB" id="9780310at2"/>
<gene>
    <name evidence="1" type="ORF">EHS13_18775</name>
</gene>
<protein>
    <submittedName>
        <fullName evidence="1">DUF72 domain-containing protein</fullName>
    </submittedName>
</protein>
<dbReference type="InterPro" id="IPR036520">
    <property type="entry name" value="UPF0759_sf"/>
</dbReference>
<organism evidence="1 2">
    <name type="scientific">Paenibacillus psychroresistens</name>
    <dbReference type="NCBI Taxonomy" id="1778678"/>
    <lineage>
        <taxon>Bacteria</taxon>
        <taxon>Bacillati</taxon>
        <taxon>Bacillota</taxon>
        <taxon>Bacilli</taxon>
        <taxon>Bacillales</taxon>
        <taxon>Paenibacillaceae</taxon>
        <taxon>Paenibacillus</taxon>
    </lineage>
</organism>
<dbReference type="AlphaFoldDB" id="A0A6B8RN23"/>
<dbReference type="InterPro" id="IPR002763">
    <property type="entry name" value="DUF72"/>
</dbReference>
<dbReference type="SUPFAM" id="SSF117396">
    <property type="entry name" value="TM1631-like"/>
    <property type="match status" value="1"/>
</dbReference>
<accession>A0A6B8RN23</accession>
<dbReference type="Pfam" id="PF01904">
    <property type="entry name" value="DUF72"/>
    <property type="match status" value="1"/>
</dbReference>
<dbReference type="Proteomes" id="UP000426246">
    <property type="component" value="Chromosome"/>
</dbReference>
<evidence type="ECO:0000313" key="1">
    <source>
        <dbReference type="EMBL" id="QGQ96776.1"/>
    </source>
</evidence>
<dbReference type="EMBL" id="CP034235">
    <property type="protein sequence ID" value="QGQ96776.1"/>
    <property type="molecule type" value="Genomic_DNA"/>
</dbReference>
<evidence type="ECO:0000313" key="2">
    <source>
        <dbReference type="Proteomes" id="UP000426246"/>
    </source>
</evidence>
<sequence length="283" mass="32707">MIRVGLSGFGDHEELYGNGVRASERLKAYSAYFGVVELDNSFYAVQPVRNYLKWLSETPHGFQFVIKAYQGMTGHLRGEKNYFDSDEAMFAAFHTSIQPVIEEQRLSMVLFQYPPWFECNQKNVAILRKTRERMGDVPCAVEFRNQTWYTPETREKTLAFLSKQQWIHTIADEPQAGMGSIPIVLGVTTPDKTLIRLHGRNVSGWHKSSDPDWRKLRYLYRYNMIELSEWRDRLRELEKSCETLYVMFNNNSGGDAADNAKQLISLLGEGDQGLAPRQLDLFE</sequence>
<dbReference type="PANTHER" id="PTHR30348:SF13">
    <property type="entry name" value="UPF0759 PROTEIN YUNF"/>
    <property type="match status" value="1"/>
</dbReference>
<dbReference type="Gene3D" id="3.20.20.410">
    <property type="entry name" value="Protein of unknown function UPF0759"/>
    <property type="match status" value="1"/>
</dbReference>
<dbReference type="KEGG" id="ppsc:EHS13_18775"/>
<dbReference type="PANTHER" id="PTHR30348">
    <property type="entry name" value="UNCHARACTERIZED PROTEIN YECE"/>
    <property type="match status" value="1"/>
</dbReference>
<reference evidence="2" key="1">
    <citation type="submission" date="2018-11" db="EMBL/GenBank/DDBJ databases">
        <title>Complete genome sequence of Paenibacillus sp. ML311-T8.</title>
        <authorList>
            <person name="Nam Y.-D."/>
            <person name="Kang J."/>
            <person name="Chung W.-H."/>
            <person name="Park Y.S."/>
        </authorList>
    </citation>
    <scope>NUCLEOTIDE SEQUENCE [LARGE SCALE GENOMIC DNA]</scope>
    <source>
        <strain evidence="2">ML311-T8</strain>
    </source>
</reference>
<proteinExistence type="predicted"/>